<dbReference type="Proteomes" id="UP000194546">
    <property type="component" value="Unassembled WGS sequence"/>
</dbReference>
<dbReference type="PROSITE" id="PS50931">
    <property type="entry name" value="HTH_LYSR"/>
    <property type="match status" value="1"/>
</dbReference>
<accession>A0A242M6V3</accession>
<organism evidence="6 7">
    <name type="scientific">Caballeronia sordidicola</name>
    <name type="common">Burkholderia sordidicola</name>
    <dbReference type="NCBI Taxonomy" id="196367"/>
    <lineage>
        <taxon>Bacteria</taxon>
        <taxon>Pseudomonadati</taxon>
        <taxon>Pseudomonadota</taxon>
        <taxon>Betaproteobacteria</taxon>
        <taxon>Burkholderiales</taxon>
        <taxon>Burkholderiaceae</taxon>
        <taxon>Caballeronia</taxon>
    </lineage>
</organism>
<evidence type="ECO:0000259" key="5">
    <source>
        <dbReference type="PROSITE" id="PS50931"/>
    </source>
</evidence>
<keyword evidence="3" id="KW-0238">DNA-binding</keyword>
<dbReference type="Pfam" id="PF03466">
    <property type="entry name" value="LysR_substrate"/>
    <property type="match status" value="1"/>
</dbReference>
<feature type="domain" description="HTH lysR-type" evidence="5">
    <location>
        <begin position="1"/>
        <end position="58"/>
    </location>
</feature>
<dbReference type="InterPro" id="IPR036388">
    <property type="entry name" value="WH-like_DNA-bd_sf"/>
</dbReference>
<dbReference type="Gene3D" id="1.10.10.10">
    <property type="entry name" value="Winged helix-like DNA-binding domain superfamily/Winged helix DNA-binding domain"/>
    <property type="match status" value="1"/>
</dbReference>
<dbReference type="InterPro" id="IPR036390">
    <property type="entry name" value="WH_DNA-bd_sf"/>
</dbReference>
<dbReference type="PANTHER" id="PTHR30118:SF15">
    <property type="entry name" value="TRANSCRIPTIONAL REGULATORY PROTEIN"/>
    <property type="match status" value="1"/>
</dbReference>
<comment type="similarity">
    <text evidence="1">Belongs to the LysR transcriptional regulatory family.</text>
</comment>
<sequence length="322" mass="35731">MDLNLLVVFQCLMNERSVTRTAEILSLTQGAVSSSLKRLREQFGDDLFIRGAGGMTPTRRALELAPKVSEALGAVSTLIDGRRQFAAETSRRVFNIAMSDDIESCVSPMLVNEAQSRGLSVGFAFHQTNSSLWKPVFDERDVDLVLCSEPKAFSSRYSSQILFSSSYSCLYDGVRLNLKSPITRDEYLLHHHVRVSFDGRRGFVDDLLENEGIARRVSASFTHFSGMLATLVYSDAIATLPTFAAHAYARIARLTVSPVPITVPAFRVFMIWKAAQNDDEQNAWLRSFVIDTTRELQFAGSYGIAGSPRRKGAKAPTTKLRS</sequence>
<evidence type="ECO:0000313" key="6">
    <source>
        <dbReference type="EMBL" id="OTP66824.1"/>
    </source>
</evidence>
<evidence type="ECO:0000256" key="3">
    <source>
        <dbReference type="ARBA" id="ARBA00023125"/>
    </source>
</evidence>
<dbReference type="SUPFAM" id="SSF53850">
    <property type="entry name" value="Periplasmic binding protein-like II"/>
    <property type="match status" value="1"/>
</dbReference>
<evidence type="ECO:0000256" key="2">
    <source>
        <dbReference type="ARBA" id="ARBA00023015"/>
    </source>
</evidence>
<keyword evidence="2" id="KW-0805">Transcription regulation</keyword>
<dbReference type="Gene3D" id="3.40.190.10">
    <property type="entry name" value="Periplasmic binding protein-like II"/>
    <property type="match status" value="2"/>
</dbReference>
<reference evidence="6 7" key="1">
    <citation type="submission" date="2017-03" db="EMBL/GenBank/DDBJ databases">
        <title>Genome analysis of strain PAMC 26510.</title>
        <authorList>
            <person name="Oh H.-M."/>
            <person name="Yang J.-A."/>
        </authorList>
    </citation>
    <scope>NUCLEOTIDE SEQUENCE [LARGE SCALE GENOMIC DNA]</scope>
    <source>
        <strain evidence="6 7">PAMC 26510</strain>
    </source>
</reference>
<protein>
    <submittedName>
        <fullName evidence="6">LysR-family transcriptional regulator</fullName>
    </submittedName>
</protein>
<dbReference type="PANTHER" id="PTHR30118">
    <property type="entry name" value="HTH-TYPE TRANSCRIPTIONAL REGULATOR LEUO-RELATED"/>
    <property type="match status" value="1"/>
</dbReference>
<dbReference type="EMBL" id="NBTY01000199">
    <property type="protein sequence ID" value="OTP66824.1"/>
    <property type="molecule type" value="Genomic_DNA"/>
</dbReference>
<evidence type="ECO:0000256" key="1">
    <source>
        <dbReference type="ARBA" id="ARBA00009437"/>
    </source>
</evidence>
<evidence type="ECO:0000313" key="7">
    <source>
        <dbReference type="Proteomes" id="UP000194546"/>
    </source>
</evidence>
<evidence type="ECO:0000256" key="4">
    <source>
        <dbReference type="ARBA" id="ARBA00023163"/>
    </source>
</evidence>
<dbReference type="InterPro" id="IPR005119">
    <property type="entry name" value="LysR_subst-bd"/>
</dbReference>
<dbReference type="PRINTS" id="PR00039">
    <property type="entry name" value="HTHLYSR"/>
</dbReference>
<proteinExistence type="inferred from homology"/>
<comment type="caution">
    <text evidence="6">The sequence shown here is derived from an EMBL/GenBank/DDBJ whole genome shotgun (WGS) entry which is preliminary data.</text>
</comment>
<name>A0A242M6V3_CABSO</name>
<gene>
    <name evidence="6" type="ORF">PAMC26510_33850</name>
</gene>
<dbReference type="Pfam" id="PF00126">
    <property type="entry name" value="HTH_1"/>
    <property type="match status" value="1"/>
</dbReference>
<dbReference type="GO" id="GO:0003700">
    <property type="term" value="F:DNA-binding transcription factor activity"/>
    <property type="evidence" value="ECO:0007669"/>
    <property type="project" value="InterPro"/>
</dbReference>
<dbReference type="SUPFAM" id="SSF46785">
    <property type="entry name" value="Winged helix' DNA-binding domain"/>
    <property type="match status" value="1"/>
</dbReference>
<dbReference type="InterPro" id="IPR050389">
    <property type="entry name" value="LysR-type_TF"/>
</dbReference>
<dbReference type="GO" id="GO:0003677">
    <property type="term" value="F:DNA binding"/>
    <property type="evidence" value="ECO:0007669"/>
    <property type="project" value="UniProtKB-KW"/>
</dbReference>
<keyword evidence="4" id="KW-0804">Transcription</keyword>
<dbReference type="AlphaFoldDB" id="A0A242M6V3"/>
<dbReference type="InterPro" id="IPR000847">
    <property type="entry name" value="LysR_HTH_N"/>
</dbReference>